<dbReference type="EMBL" id="PVMZ01000022">
    <property type="protein sequence ID" value="PRX15832.1"/>
    <property type="molecule type" value="Genomic_DNA"/>
</dbReference>
<gene>
    <name evidence="1" type="ORF">CLV67_12272</name>
</gene>
<accession>A0A2T0JZX9</accession>
<reference evidence="1 2" key="1">
    <citation type="submission" date="2018-03" db="EMBL/GenBank/DDBJ databases">
        <title>Genomic Encyclopedia of Archaeal and Bacterial Type Strains, Phase II (KMG-II): from individual species to whole genera.</title>
        <authorList>
            <person name="Goeker M."/>
        </authorList>
    </citation>
    <scope>NUCLEOTIDE SEQUENCE [LARGE SCALE GENOMIC DNA]</scope>
    <source>
        <strain evidence="1 2">DSM 43146</strain>
    </source>
</reference>
<comment type="caution">
    <text evidence="1">The sequence shown here is derived from an EMBL/GenBank/DDBJ whole genome shotgun (WGS) entry which is preliminary data.</text>
</comment>
<dbReference type="AlphaFoldDB" id="A0A2T0JZX9"/>
<proteinExistence type="predicted"/>
<evidence type="ECO:0000313" key="2">
    <source>
        <dbReference type="Proteomes" id="UP000239415"/>
    </source>
</evidence>
<organism evidence="1 2">
    <name type="scientific">Actinoplanes italicus</name>
    <dbReference type="NCBI Taxonomy" id="113567"/>
    <lineage>
        <taxon>Bacteria</taxon>
        <taxon>Bacillati</taxon>
        <taxon>Actinomycetota</taxon>
        <taxon>Actinomycetes</taxon>
        <taxon>Micromonosporales</taxon>
        <taxon>Micromonosporaceae</taxon>
        <taxon>Actinoplanes</taxon>
    </lineage>
</organism>
<protein>
    <submittedName>
        <fullName evidence="1">Uncharacterized protein</fullName>
    </submittedName>
</protein>
<name>A0A2T0JZX9_9ACTN</name>
<keyword evidence="2" id="KW-1185">Reference proteome</keyword>
<dbReference type="Proteomes" id="UP000239415">
    <property type="component" value="Unassembled WGS sequence"/>
</dbReference>
<sequence length="85" mass="9671">MPDDDHLGLRLPHKAQLREPAGKLWPDHRGFFQLGGYTWGIGARATDHLWHTPEVEMAERHLDARRQAGELAIGRGERDGYLESC</sequence>
<evidence type="ECO:0000313" key="1">
    <source>
        <dbReference type="EMBL" id="PRX15832.1"/>
    </source>
</evidence>